<protein>
    <submittedName>
        <fullName evidence="1">Uncharacterized protein</fullName>
    </submittedName>
</protein>
<name>A0AAV4RT69_9ARAC</name>
<proteinExistence type="predicted"/>
<dbReference type="Proteomes" id="UP001054837">
    <property type="component" value="Unassembled WGS sequence"/>
</dbReference>
<keyword evidence="2" id="KW-1185">Reference proteome</keyword>
<sequence>MKILSERQRHSTDCQTIPERKSFAFICTSIEKHKGAANNSGRKQRPPAKLSLTSKCFFFPFCCPRPLWSGPSLWGRGTAPLCASF</sequence>
<dbReference type="EMBL" id="BPLQ01006552">
    <property type="protein sequence ID" value="GIY23480.1"/>
    <property type="molecule type" value="Genomic_DNA"/>
</dbReference>
<dbReference type="AlphaFoldDB" id="A0AAV4RT69"/>
<reference evidence="1 2" key="1">
    <citation type="submission" date="2021-06" db="EMBL/GenBank/DDBJ databases">
        <title>Caerostris darwini draft genome.</title>
        <authorList>
            <person name="Kono N."/>
            <person name="Arakawa K."/>
        </authorList>
    </citation>
    <scope>NUCLEOTIDE SEQUENCE [LARGE SCALE GENOMIC DNA]</scope>
</reference>
<gene>
    <name evidence="1" type="ORF">CDAR_617861</name>
</gene>
<organism evidence="1 2">
    <name type="scientific">Caerostris darwini</name>
    <dbReference type="NCBI Taxonomy" id="1538125"/>
    <lineage>
        <taxon>Eukaryota</taxon>
        <taxon>Metazoa</taxon>
        <taxon>Ecdysozoa</taxon>
        <taxon>Arthropoda</taxon>
        <taxon>Chelicerata</taxon>
        <taxon>Arachnida</taxon>
        <taxon>Araneae</taxon>
        <taxon>Araneomorphae</taxon>
        <taxon>Entelegynae</taxon>
        <taxon>Araneoidea</taxon>
        <taxon>Araneidae</taxon>
        <taxon>Caerostris</taxon>
    </lineage>
</organism>
<evidence type="ECO:0000313" key="2">
    <source>
        <dbReference type="Proteomes" id="UP001054837"/>
    </source>
</evidence>
<accession>A0AAV4RT69</accession>
<evidence type="ECO:0000313" key="1">
    <source>
        <dbReference type="EMBL" id="GIY23480.1"/>
    </source>
</evidence>
<comment type="caution">
    <text evidence="1">The sequence shown here is derived from an EMBL/GenBank/DDBJ whole genome shotgun (WGS) entry which is preliminary data.</text>
</comment>